<gene>
    <name evidence="2" type="ORF">HNQ94_001941</name>
</gene>
<name>A0A841Q581_9BACI</name>
<dbReference type="AlphaFoldDB" id="A0A841Q581"/>
<accession>A0A841Q581</accession>
<organism evidence="2 3">
    <name type="scientific">Salirhabdus euzebyi</name>
    <dbReference type="NCBI Taxonomy" id="394506"/>
    <lineage>
        <taxon>Bacteria</taxon>
        <taxon>Bacillati</taxon>
        <taxon>Bacillota</taxon>
        <taxon>Bacilli</taxon>
        <taxon>Bacillales</taxon>
        <taxon>Bacillaceae</taxon>
        <taxon>Salirhabdus</taxon>
    </lineage>
</organism>
<sequence length="61" mass="7027">MTCQKAYTIDSKDPQYTKLKRGLTKLYICTNCNQSIQGEASRTKQINPHDLDPHQKALNFK</sequence>
<evidence type="ECO:0000313" key="3">
    <source>
        <dbReference type="Proteomes" id="UP000581688"/>
    </source>
</evidence>
<dbReference type="EMBL" id="JACHGH010000005">
    <property type="protein sequence ID" value="MBB6453492.1"/>
    <property type="molecule type" value="Genomic_DNA"/>
</dbReference>
<comment type="caution">
    <text evidence="2">The sequence shown here is derived from an EMBL/GenBank/DDBJ whole genome shotgun (WGS) entry which is preliminary data.</text>
</comment>
<dbReference type="Proteomes" id="UP000581688">
    <property type="component" value="Unassembled WGS sequence"/>
</dbReference>
<proteinExistence type="predicted"/>
<reference evidence="2 3" key="1">
    <citation type="submission" date="2020-08" db="EMBL/GenBank/DDBJ databases">
        <title>Genomic Encyclopedia of Type Strains, Phase IV (KMG-IV): sequencing the most valuable type-strain genomes for metagenomic binning, comparative biology and taxonomic classification.</title>
        <authorList>
            <person name="Goeker M."/>
        </authorList>
    </citation>
    <scope>NUCLEOTIDE SEQUENCE [LARGE SCALE GENOMIC DNA]</scope>
    <source>
        <strain evidence="2 3">DSM 19612</strain>
    </source>
</reference>
<keyword evidence="3" id="KW-1185">Reference proteome</keyword>
<evidence type="ECO:0000313" key="2">
    <source>
        <dbReference type="EMBL" id="MBB6453492.1"/>
    </source>
</evidence>
<evidence type="ECO:0000256" key="1">
    <source>
        <dbReference type="SAM" id="MobiDB-lite"/>
    </source>
</evidence>
<protein>
    <submittedName>
        <fullName evidence="2">Uncharacterized protein YlaI</fullName>
    </submittedName>
</protein>
<feature type="region of interest" description="Disordered" evidence="1">
    <location>
        <begin position="39"/>
        <end position="61"/>
    </location>
</feature>